<keyword evidence="4" id="KW-1185">Reference proteome</keyword>
<dbReference type="GO" id="GO:0004197">
    <property type="term" value="F:cysteine-type endopeptidase activity"/>
    <property type="evidence" value="ECO:0007669"/>
    <property type="project" value="InterPro"/>
</dbReference>
<accession>A0AA39P291</accession>
<evidence type="ECO:0000313" key="3">
    <source>
        <dbReference type="EMBL" id="KAK0476227.1"/>
    </source>
</evidence>
<evidence type="ECO:0000259" key="2">
    <source>
        <dbReference type="Pfam" id="PF00656"/>
    </source>
</evidence>
<gene>
    <name evidence="3" type="ORF">EDD18DRAFT_1089306</name>
</gene>
<sequence length="198" mass="21648">MRNSKVWAVLIGIDGYKTAPLSGCVSDARLMEDYLTSVQQVKKDHIQLLLGPLGENAGIPSDSLPPTRKNIIDTLLSLANNNRIERGSDIIIYYAGHGASRPSPTGSVEYLCPIDRDSETDRLDIIDRQINEILYKISLSQGNRITVILDCCYSAGATRANDLGGKSYRFRSVPPLPGVSVDYELCAANEDMRLSGSD</sequence>
<dbReference type="PANTHER" id="PTHR48104:SF30">
    <property type="entry name" value="METACASPASE-1"/>
    <property type="match status" value="1"/>
</dbReference>
<feature type="domain" description="Peptidase C14 caspase" evidence="2">
    <location>
        <begin position="7"/>
        <end position="155"/>
    </location>
</feature>
<reference evidence="3" key="1">
    <citation type="submission" date="2023-06" db="EMBL/GenBank/DDBJ databases">
        <authorList>
            <consortium name="Lawrence Berkeley National Laboratory"/>
            <person name="Ahrendt S."/>
            <person name="Sahu N."/>
            <person name="Indic B."/>
            <person name="Wong-Bajracharya J."/>
            <person name="Merenyi Z."/>
            <person name="Ke H.-M."/>
            <person name="Monk M."/>
            <person name="Kocsube S."/>
            <person name="Drula E."/>
            <person name="Lipzen A."/>
            <person name="Balint B."/>
            <person name="Henrissat B."/>
            <person name="Andreopoulos B."/>
            <person name="Martin F.M."/>
            <person name="Harder C.B."/>
            <person name="Rigling D."/>
            <person name="Ford K.L."/>
            <person name="Foster G.D."/>
            <person name="Pangilinan J."/>
            <person name="Papanicolaou A."/>
            <person name="Barry K."/>
            <person name="LaButti K."/>
            <person name="Viragh M."/>
            <person name="Koriabine M."/>
            <person name="Yan M."/>
            <person name="Riley R."/>
            <person name="Champramary S."/>
            <person name="Plett K.L."/>
            <person name="Tsai I.J."/>
            <person name="Slot J."/>
            <person name="Sipos G."/>
            <person name="Plett J."/>
            <person name="Nagy L.G."/>
            <person name="Grigoriev I.V."/>
        </authorList>
    </citation>
    <scope>NUCLEOTIDE SEQUENCE</scope>
    <source>
        <strain evidence="3">HWK02</strain>
    </source>
</reference>
<dbReference type="InterPro" id="IPR050452">
    <property type="entry name" value="Metacaspase"/>
</dbReference>
<dbReference type="Gene3D" id="3.40.50.1460">
    <property type="match status" value="1"/>
</dbReference>
<dbReference type="InterPro" id="IPR011600">
    <property type="entry name" value="Pept_C14_caspase"/>
</dbReference>
<proteinExistence type="inferred from homology"/>
<protein>
    <submittedName>
        <fullName evidence="3">Caspase domain-containing protein</fullName>
    </submittedName>
</protein>
<dbReference type="Proteomes" id="UP001175228">
    <property type="component" value="Unassembled WGS sequence"/>
</dbReference>
<name>A0AA39P291_9AGAR</name>
<comment type="similarity">
    <text evidence="1">Belongs to the peptidase C14B family.</text>
</comment>
<dbReference type="AlphaFoldDB" id="A0AA39P291"/>
<dbReference type="PANTHER" id="PTHR48104">
    <property type="entry name" value="METACASPASE-4"/>
    <property type="match status" value="1"/>
</dbReference>
<dbReference type="GO" id="GO:0006508">
    <property type="term" value="P:proteolysis"/>
    <property type="evidence" value="ECO:0007669"/>
    <property type="project" value="InterPro"/>
</dbReference>
<organism evidence="3 4">
    <name type="scientific">Armillaria luteobubalina</name>
    <dbReference type="NCBI Taxonomy" id="153913"/>
    <lineage>
        <taxon>Eukaryota</taxon>
        <taxon>Fungi</taxon>
        <taxon>Dikarya</taxon>
        <taxon>Basidiomycota</taxon>
        <taxon>Agaricomycotina</taxon>
        <taxon>Agaricomycetes</taxon>
        <taxon>Agaricomycetidae</taxon>
        <taxon>Agaricales</taxon>
        <taxon>Marasmiineae</taxon>
        <taxon>Physalacriaceae</taxon>
        <taxon>Armillaria</taxon>
    </lineage>
</organism>
<evidence type="ECO:0000313" key="4">
    <source>
        <dbReference type="Proteomes" id="UP001175228"/>
    </source>
</evidence>
<dbReference type="EMBL" id="JAUEPU010000137">
    <property type="protein sequence ID" value="KAK0476227.1"/>
    <property type="molecule type" value="Genomic_DNA"/>
</dbReference>
<dbReference type="GO" id="GO:0005737">
    <property type="term" value="C:cytoplasm"/>
    <property type="evidence" value="ECO:0007669"/>
    <property type="project" value="TreeGrafter"/>
</dbReference>
<dbReference type="Pfam" id="PF00656">
    <property type="entry name" value="Peptidase_C14"/>
    <property type="match status" value="1"/>
</dbReference>
<evidence type="ECO:0000256" key="1">
    <source>
        <dbReference type="ARBA" id="ARBA00009005"/>
    </source>
</evidence>
<comment type="caution">
    <text evidence="3">The sequence shown here is derived from an EMBL/GenBank/DDBJ whole genome shotgun (WGS) entry which is preliminary data.</text>
</comment>